<comment type="caution">
    <text evidence="5">The sequence shown here is derived from an EMBL/GenBank/DDBJ whole genome shotgun (WGS) entry which is preliminary data.</text>
</comment>
<name>A0A9D2E8H8_9BACE</name>
<evidence type="ECO:0000256" key="1">
    <source>
        <dbReference type="ARBA" id="ARBA00001933"/>
    </source>
</evidence>
<dbReference type="EMBL" id="DXBX01000031">
    <property type="protein sequence ID" value="HIZ32746.1"/>
    <property type="molecule type" value="Genomic_DNA"/>
</dbReference>
<protein>
    <submittedName>
        <fullName evidence="5">Low specificity L-threonine aldolase</fullName>
    </submittedName>
</protein>
<dbReference type="AlphaFoldDB" id="A0A9D2E8H8"/>
<dbReference type="Gene3D" id="3.90.1150.10">
    <property type="entry name" value="Aspartate Aminotransferase, domain 1"/>
    <property type="match status" value="1"/>
</dbReference>
<sequence length="341" mass="37792">MRSFASDNNSGVHPLVMEALAKANVDHAVGYGDDPWTKEAVQKIREAFTPDCEPLFVFNGTGSNVVALQLCTSPFNSILCAETAHIYVDECGAPARLTGCQIRPIMTTGGKLTPELLRPYLCNFGEQHHSQPGAVYISECTELGTIYTPEEVRALADTIHPYGMYLHMDGARLANACAALGKSFRELTVDCGVDVLSFGGTKNGLMMGESVVIFNPALKAKAPFVRKQSAQLASKLRYLSCQFTAYLTDNLWLKNAQHANRMARKLYEGLKDLPGIRFTQALESNQLFLVMPREAIDKLQQDYFFYFWNEAANEIRFVTSFDTTEQDIDDFLAAVKKSLGI</sequence>
<organism evidence="5 6">
    <name type="scientific">Candidatus Bacteroides merdigallinarum</name>
    <dbReference type="NCBI Taxonomy" id="2838473"/>
    <lineage>
        <taxon>Bacteria</taxon>
        <taxon>Pseudomonadati</taxon>
        <taxon>Bacteroidota</taxon>
        <taxon>Bacteroidia</taxon>
        <taxon>Bacteroidales</taxon>
        <taxon>Bacteroidaceae</taxon>
        <taxon>Bacteroides</taxon>
    </lineage>
</organism>
<dbReference type="GO" id="GO:0016829">
    <property type="term" value="F:lyase activity"/>
    <property type="evidence" value="ECO:0007669"/>
    <property type="project" value="InterPro"/>
</dbReference>
<comment type="similarity">
    <text evidence="2">Belongs to the threonine aldolase family.</text>
</comment>
<gene>
    <name evidence="5" type="ORF">H9814_04245</name>
</gene>
<dbReference type="GO" id="GO:0006520">
    <property type="term" value="P:amino acid metabolic process"/>
    <property type="evidence" value="ECO:0007669"/>
    <property type="project" value="InterPro"/>
</dbReference>
<dbReference type="InterPro" id="IPR015424">
    <property type="entry name" value="PyrdxlP-dep_Trfase"/>
</dbReference>
<dbReference type="CDD" id="cd06502">
    <property type="entry name" value="TA_like"/>
    <property type="match status" value="1"/>
</dbReference>
<dbReference type="PANTHER" id="PTHR48097:SF5">
    <property type="entry name" value="LOW SPECIFICITY L-THREONINE ALDOLASE"/>
    <property type="match status" value="1"/>
</dbReference>
<evidence type="ECO:0000256" key="2">
    <source>
        <dbReference type="ARBA" id="ARBA00006966"/>
    </source>
</evidence>
<proteinExistence type="inferred from homology"/>
<evidence type="ECO:0000313" key="5">
    <source>
        <dbReference type="EMBL" id="HIZ32746.1"/>
    </source>
</evidence>
<dbReference type="Pfam" id="PF01212">
    <property type="entry name" value="Beta_elim_lyase"/>
    <property type="match status" value="1"/>
</dbReference>
<dbReference type="InterPro" id="IPR015421">
    <property type="entry name" value="PyrdxlP-dep_Trfase_major"/>
</dbReference>
<dbReference type="InterPro" id="IPR015422">
    <property type="entry name" value="PyrdxlP-dep_Trfase_small"/>
</dbReference>
<feature type="domain" description="Aromatic amino acid beta-eliminating lyase/threonine aldolase" evidence="4">
    <location>
        <begin position="4"/>
        <end position="281"/>
    </location>
</feature>
<comment type="cofactor">
    <cofactor evidence="1">
        <name>pyridoxal 5'-phosphate</name>
        <dbReference type="ChEBI" id="CHEBI:597326"/>
    </cofactor>
</comment>
<keyword evidence="3" id="KW-0663">Pyridoxal phosphate</keyword>
<reference evidence="5" key="1">
    <citation type="journal article" date="2021" name="PeerJ">
        <title>Extensive microbial diversity within the chicken gut microbiome revealed by metagenomics and culture.</title>
        <authorList>
            <person name="Gilroy R."/>
            <person name="Ravi A."/>
            <person name="Getino M."/>
            <person name="Pursley I."/>
            <person name="Horton D.L."/>
            <person name="Alikhan N.F."/>
            <person name="Baker D."/>
            <person name="Gharbi K."/>
            <person name="Hall N."/>
            <person name="Watson M."/>
            <person name="Adriaenssens E.M."/>
            <person name="Foster-Nyarko E."/>
            <person name="Jarju S."/>
            <person name="Secka A."/>
            <person name="Antonio M."/>
            <person name="Oren A."/>
            <person name="Chaudhuri R.R."/>
            <person name="La Ragione R."/>
            <person name="Hildebrand F."/>
            <person name="Pallen M.J."/>
        </authorList>
    </citation>
    <scope>NUCLEOTIDE SEQUENCE</scope>
    <source>
        <strain evidence="5">ChiHjej9B8-1298</strain>
    </source>
</reference>
<accession>A0A9D2E8H8</accession>
<evidence type="ECO:0000256" key="3">
    <source>
        <dbReference type="ARBA" id="ARBA00022898"/>
    </source>
</evidence>
<dbReference type="InterPro" id="IPR001597">
    <property type="entry name" value="ArAA_b-elim_lyase/Thr_aldolase"/>
</dbReference>
<dbReference type="Gene3D" id="3.40.640.10">
    <property type="entry name" value="Type I PLP-dependent aspartate aminotransferase-like (Major domain)"/>
    <property type="match status" value="1"/>
</dbReference>
<dbReference type="SUPFAM" id="SSF53383">
    <property type="entry name" value="PLP-dependent transferases"/>
    <property type="match status" value="1"/>
</dbReference>
<evidence type="ECO:0000259" key="4">
    <source>
        <dbReference type="Pfam" id="PF01212"/>
    </source>
</evidence>
<reference evidence="5" key="2">
    <citation type="submission" date="2021-04" db="EMBL/GenBank/DDBJ databases">
        <authorList>
            <person name="Gilroy R."/>
        </authorList>
    </citation>
    <scope>NUCLEOTIDE SEQUENCE</scope>
    <source>
        <strain evidence="5">ChiHjej9B8-1298</strain>
    </source>
</reference>
<evidence type="ECO:0000313" key="6">
    <source>
        <dbReference type="Proteomes" id="UP000824028"/>
    </source>
</evidence>
<dbReference type="Proteomes" id="UP000824028">
    <property type="component" value="Unassembled WGS sequence"/>
</dbReference>
<dbReference type="PANTHER" id="PTHR48097">
    <property type="entry name" value="L-THREONINE ALDOLASE-RELATED"/>
    <property type="match status" value="1"/>
</dbReference>